<accession>A0ABD2BUE2</accession>
<dbReference type="Proteomes" id="UP001607303">
    <property type="component" value="Unassembled WGS sequence"/>
</dbReference>
<sequence>MIHSTGSSKTLRNRISKLLAPWRQNLLSISLIFGTRFGTTKAGYIHTSFKHESRAFCASAFYHNFTLHGKKNDVKSETRYR</sequence>
<comment type="caution">
    <text evidence="1">The sequence shown here is derived from an EMBL/GenBank/DDBJ whole genome shotgun (WGS) entry which is preliminary data.</text>
</comment>
<dbReference type="AlphaFoldDB" id="A0ABD2BUE2"/>
<evidence type="ECO:0000313" key="1">
    <source>
        <dbReference type="EMBL" id="KAL2736229.1"/>
    </source>
</evidence>
<proteinExistence type="predicted"/>
<evidence type="ECO:0000313" key="2">
    <source>
        <dbReference type="Proteomes" id="UP001607303"/>
    </source>
</evidence>
<organism evidence="1 2">
    <name type="scientific">Vespula maculifrons</name>
    <name type="common">Eastern yellow jacket</name>
    <name type="synonym">Wasp</name>
    <dbReference type="NCBI Taxonomy" id="7453"/>
    <lineage>
        <taxon>Eukaryota</taxon>
        <taxon>Metazoa</taxon>
        <taxon>Ecdysozoa</taxon>
        <taxon>Arthropoda</taxon>
        <taxon>Hexapoda</taxon>
        <taxon>Insecta</taxon>
        <taxon>Pterygota</taxon>
        <taxon>Neoptera</taxon>
        <taxon>Endopterygota</taxon>
        <taxon>Hymenoptera</taxon>
        <taxon>Apocrita</taxon>
        <taxon>Aculeata</taxon>
        <taxon>Vespoidea</taxon>
        <taxon>Vespidae</taxon>
        <taxon>Vespinae</taxon>
        <taxon>Vespula</taxon>
    </lineage>
</organism>
<keyword evidence="2" id="KW-1185">Reference proteome</keyword>
<protein>
    <submittedName>
        <fullName evidence="1">Uncharacterized protein</fullName>
    </submittedName>
</protein>
<name>A0ABD2BUE2_VESMC</name>
<dbReference type="EMBL" id="JAYRBN010000066">
    <property type="protein sequence ID" value="KAL2736229.1"/>
    <property type="molecule type" value="Genomic_DNA"/>
</dbReference>
<gene>
    <name evidence="1" type="ORF">V1477_012738</name>
</gene>
<reference evidence="1 2" key="1">
    <citation type="journal article" date="2024" name="Ann. Entomol. Soc. Am.">
        <title>Genomic analyses of the southern and eastern yellowjacket wasps (Hymenoptera: Vespidae) reveal evolutionary signatures of social life.</title>
        <authorList>
            <person name="Catto M.A."/>
            <person name="Caine P.B."/>
            <person name="Orr S.E."/>
            <person name="Hunt B.G."/>
            <person name="Goodisman M.A.D."/>
        </authorList>
    </citation>
    <scope>NUCLEOTIDE SEQUENCE [LARGE SCALE GENOMIC DNA]</scope>
    <source>
        <strain evidence="1">232</strain>
        <tissue evidence="1">Head and thorax</tissue>
    </source>
</reference>